<dbReference type="InterPro" id="IPR011969">
    <property type="entry name" value="Clan_AA_Asp_peptidase_C"/>
</dbReference>
<reference evidence="2 3" key="1">
    <citation type="journal article" date="2018" name="ISME J.">
        <title>Endosymbiont genomes yield clues of tubeworm success.</title>
        <authorList>
            <person name="Li Y."/>
            <person name="Liles M.R."/>
            <person name="Halanych K.M."/>
        </authorList>
    </citation>
    <scope>NUCLEOTIDE SEQUENCE [LARGE SCALE GENOMIC DNA]</scope>
    <source>
        <strain evidence="2">A1464</strain>
    </source>
</reference>
<accession>A0A370DFN9</accession>
<evidence type="ECO:0000313" key="3">
    <source>
        <dbReference type="Proteomes" id="UP000254266"/>
    </source>
</evidence>
<proteinExistence type="predicted"/>
<keyword evidence="2" id="KW-0645">Protease</keyword>
<dbReference type="InterPro" id="IPR021109">
    <property type="entry name" value="Peptidase_aspartic_dom_sf"/>
</dbReference>
<dbReference type="PROSITE" id="PS00141">
    <property type="entry name" value="ASP_PROTEASE"/>
    <property type="match status" value="1"/>
</dbReference>
<comment type="caution">
    <text evidence="2">The sequence shown here is derived from an EMBL/GenBank/DDBJ whole genome shotgun (WGS) entry which is preliminary data.</text>
</comment>
<name>A0A370DFN9_9GAMM</name>
<protein>
    <submittedName>
        <fullName evidence="2">TIGR02281 family clan AA aspartic protease</fullName>
    </submittedName>
</protein>
<dbReference type="SUPFAM" id="SSF50630">
    <property type="entry name" value="Acid proteases"/>
    <property type="match status" value="1"/>
</dbReference>
<keyword evidence="2" id="KW-0378">Hydrolase</keyword>
<dbReference type="Pfam" id="PF13975">
    <property type="entry name" value="gag-asp_proteas"/>
    <property type="match status" value="1"/>
</dbReference>
<evidence type="ECO:0000313" key="2">
    <source>
        <dbReference type="EMBL" id="RDH83722.1"/>
    </source>
</evidence>
<gene>
    <name evidence="2" type="ORF">DIZ80_06160</name>
</gene>
<dbReference type="InterPro" id="IPR034122">
    <property type="entry name" value="Retropepsin-like_bacterial"/>
</dbReference>
<dbReference type="NCBIfam" id="TIGR02281">
    <property type="entry name" value="clan_AA_DTGA"/>
    <property type="match status" value="1"/>
</dbReference>
<dbReference type="GO" id="GO:0004190">
    <property type="term" value="F:aspartic-type endopeptidase activity"/>
    <property type="evidence" value="ECO:0007669"/>
    <property type="project" value="InterPro"/>
</dbReference>
<dbReference type="Gene3D" id="2.40.70.10">
    <property type="entry name" value="Acid Proteases"/>
    <property type="match status" value="1"/>
</dbReference>
<feature type="signal peptide" evidence="1">
    <location>
        <begin position="1"/>
        <end position="25"/>
    </location>
</feature>
<evidence type="ECO:0000256" key="1">
    <source>
        <dbReference type="SAM" id="SignalP"/>
    </source>
</evidence>
<dbReference type="GO" id="GO:0006508">
    <property type="term" value="P:proteolysis"/>
    <property type="evidence" value="ECO:0007669"/>
    <property type="project" value="UniProtKB-KW"/>
</dbReference>
<keyword evidence="1" id="KW-0732">Signal</keyword>
<sequence>MLISMKITKFIYLMCVFLLSFSVLAADKIEVQALMPGMVVLLIDDSRVTLKTGDQSQGVKLISATSKIAELDVDGVKKFYQMGTTVSTSFKQRELITERIVLNKYGMFKSFGTINGQSVKFLIDTGATSVAMSAKQARKLGIQYRIEGSETRANTASGIAKGWLVTLKSVRLGKLLERNVQGMVIDGDYPQEVLLGMTFLNRMKVENETGIMKITRKK</sequence>
<feature type="chain" id="PRO_5016985477" evidence="1">
    <location>
        <begin position="26"/>
        <end position="218"/>
    </location>
</feature>
<keyword evidence="3" id="KW-1185">Reference proteome</keyword>
<dbReference type="Proteomes" id="UP000254266">
    <property type="component" value="Unassembled WGS sequence"/>
</dbReference>
<dbReference type="AlphaFoldDB" id="A0A370DFN9"/>
<dbReference type="EMBL" id="QFXC01000008">
    <property type="protein sequence ID" value="RDH83722.1"/>
    <property type="molecule type" value="Genomic_DNA"/>
</dbReference>
<dbReference type="CDD" id="cd05483">
    <property type="entry name" value="retropepsin_like_bacteria"/>
    <property type="match status" value="1"/>
</dbReference>
<dbReference type="InterPro" id="IPR001969">
    <property type="entry name" value="Aspartic_peptidase_AS"/>
</dbReference>
<organism evidence="2 3">
    <name type="scientific">endosymbiont of Galathealinum brachiosum</name>
    <dbReference type="NCBI Taxonomy" id="2200906"/>
    <lineage>
        <taxon>Bacteria</taxon>
        <taxon>Pseudomonadati</taxon>
        <taxon>Pseudomonadota</taxon>
        <taxon>Gammaproteobacteria</taxon>
        <taxon>sulfur-oxidizing symbionts</taxon>
    </lineage>
</organism>